<dbReference type="Proteomes" id="UP000016934">
    <property type="component" value="Unassembled WGS sequence"/>
</dbReference>
<reference evidence="1 2" key="1">
    <citation type="journal article" date="2012" name="PLoS Pathog.">
        <title>Diverse lifestyles and strategies of plant pathogenesis encoded in the genomes of eighteen Dothideomycetes fungi.</title>
        <authorList>
            <person name="Ohm R.A."/>
            <person name="Feau N."/>
            <person name="Henrissat B."/>
            <person name="Schoch C.L."/>
            <person name="Horwitz B.A."/>
            <person name="Barry K.W."/>
            <person name="Condon B.J."/>
            <person name="Copeland A.C."/>
            <person name="Dhillon B."/>
            <person name="Glaser F."/>
            <person name="Hesse C.N."/>
            <person name="Kosti I."/>
            <person name="LaButti K."/>
            <person name="Lindquist E.A."/>
            <person name="Lucas S."/>
            <person name="Salamov A.A."/>
            <person name="Bradshaw R.E."/>
            <person name="Ciuffetti L."/>
            <person name="Hamelin R.C."/>
            <person name="Kema G.H.J."/>
            <person name="Lawrence C."/>
            <person name="Scott J.A."/>
            <person name="Spatafora J.W."/>
            <person name="Turgeon B.G."/>
            <person name="de Wit P.J.G.M."/>
            <person name="Zhong S."/>
            <person name="Goodwin S.B."/>
            <person name="Grigoriev I.V."/>
        </authorList>
    </citation>
    <scope>NUCLEOTIDE SEQUENCE [LARGE SCALE GENOMIC DNA]</scope>
    <source>
        <strain evidence="2">ND90Pr / ATCC 201652</strain>
    </source>
</reference>
<dbReference type="HOGENOM" id="CLU_1586319_0_0_1"/>
<evidence type="ECO:0000313" key="1">
    <source>
        <dbReference type="EMBL" id="EMD64999.1"/>
    </source>
</evidence>
<proteinExistence type="predicted"/>
<name>M2RDZ4_COCSN</name>
<dbReference type="KEGG" id="bsc:COCSADRAFT_189992"/>
<organism evidence="1 2">
    <name type="scientific">Cochliobolus sativus (strain ND90Pr / ATCC 201652)</name>
    <name type="common">Common root rot and spot blotch fungus</name>
    <name type="synonym">Bipolaris sorokiniana</name>
    <dbReference type="NCBI Taxonomy" id="665912"/>
    <lineage>
        <taxon>Eukaryota</taxon>
        <taxon>Fungi</taxon>
        <taxon>Dikarya</taxon>
        <taxon>Ascomycota</taxon>
        <taxon>Pezizomycotina</taxon>
        <taxon>Dothideomycetes</taxon>
        <taxon>Pleosporomycetidae</taxon>
        <taxon>Pleosporales</taxon>
        <taxon>Pleosporineae</taxon>
        <taxon>Pleosporaceae</taxon>
        <taxon>Bipolaris</taxon>
    </lineage>
</organism>
<keyword evidence="2" id="KW-1185">Reference proteome</keyword>
<dbReference type="GeneID" id="19133704"/>
<gene>
    <name evidence="1" type="ORF">COCSADRAFT_189992</name>
</gene>
<dbReference type="RefSeq" id="XP_007699523.1">
    <property type="nucleotide sequence ID" value="XM_007701333.1"/>
</dbReference>
<accession>M2RDZ4</accession>
<dbReference type="OMA" id="PWHWIEI"/>
<dbReference type="eggNOG" id="ENOG502SSBP">
    <property type="taxonomic scope" value="Eukaryota"/>
</dbReference>
<dbReference type="OrthoDB" id="3679868at2759"/>
<reference evidence="2" key="2">
    <citation type="journal article" date="2013" name="PLoS Genet.">
        <title>Comparative genome structure, secondary metabolite, and effector coding capacity across Cochliobolus pathogens.</title>
        <authorList>
            <person name="Condon B.J."/>
            <person name="Leng Y."/>
            <person name="Wu D."/>
            <person name="Bushley K.E."/>
            <person name="Ohm R.A."/>
            <person name="Otillar R."/>
            <person name="Martin J."/>
            <person name="Schackwitz W."/>
            <person name="Grimwood J."/>
            <person name="MohdZainudin N."/>
            <person name="Xue C."/>
            <person name="Wang R."/>
            <person name="Manning V.A."/>
            <person name="Dhillon B."/>
            <person name="Tu Z.J."/>
            <person name="Steffenson B.J."/>
            <person name="Salamov A."/>
            <person name="Sun H."/>
            <person name="Lowry S."/>
            <person name="LaButti K."/>
            <person name="Han J."/>
            <person name="Copeland A."/>
            <person name="Lindquist E."/>
            <person name="Barry K."/>
            <person name="Schmutz J."/>
            <person name="Baker S.E."/>
            <person name="Ciuffetti L.M."/>
            <person name="Grigoriev I.V."/>
            <person name="Zhong S."/>
            <person name="Turgeon B.G."/>
        </authorList>
    </citation>
    <scope>NUCLEOTIDE SEQUENCE [LARGE SCALE GENOMIC DNA]</scope>
    <source>
        <strain evidence="2">ND90Pr / ATCC 201652</strain>
    </source>
</reference>
<evidence type="ECO:0000313" key="2">
    <source>
        <dbReference type="Proteomes" id="UP000016934"/>
    </source>
</evidence>
<protein>
    <submittedName>
        <fullName evidence="1">Uncharacterized protein</fullName>
    </submittedName>
</protein>
<dbReference type="EMBL" id="KB445642">
    <property type="protein sequence ID" value="EMD64999.1"/>
    <property type="molecule type" value="Genomic_DNA"/>
</dbReference>
<sequence>MSKFAPDNPESVSKAMLSWARENSHKVGRIAALDYGWEAWVQADLGLYLSVEASTTKAILRREETPYDDGRRVDLGIHGPDDTPWHWIEIKTQTPNQTKKKFLENLMADWKKLDNVVVGQYHARLWAVGFWPNDGEGKPENFANWGFEVANDMYVLYRTWYNPKFSKL</sequence>
<dbReference type="AlphaFoldDB" id="M2RDZ4"/>